<dbReference type="Proteomes" id="UP000030152">
    <property type="component" value="Unassembled WGS sequence"/>
</dbReference>
<dbReference type="NCBIfam" id="NF010606">
    <property type="entry name" value="PRK14002.1"/>
    <property type="match status" value="1"/>
</dbReference>
<dbReference type="GO" id="GO:0005886">
    <property type="term" value="C:plasma membrane"/>
    <property type="evidence" value="ECO:0007669"/>
    <property type="project" value="UniProtKB-SubCell"/>
</dbReference>
<comment type="subcellular location">
    <subcellularLocation>
        <location evidence="11">Cell membrane</location>
        <topology evidence="11">Single-pass membrane protein</topology>
    </subcellularLocation>
</comment>
<evidence type="ECO:0000256" key="7">
    <source>
        <dbReference type="ARBA" id="ARBA00022958"/>
    </source>
</evidence>
<comment type="subunit">
    <text evidence="11">The system is composed of three essential subunits: KdpA, KdpB and KdpC.</text>
</comment>
<keyword evidence="6 11" id="KW-0067">ATP-binding</keyword>
<dbReference type="Pfam" id="PF02669">
    <property type="entry name" value="KdpC"/>
    <property type="match status" value="1"/>
</dbReference>
<keyword evidence="7 11" id="KW-0630">Potassium</keyword>
<keyword evidence="3 11" id="KW-0633">Potassium transport</keyword>
<dbReference type="PANTHER" id="PTHR30042">
    <property type="entry name" value="POTASSIUM-TRANSPORTING ATPASE C CHAIN"/>
    <property type="match status" value="1"/>
</dbReference>
<dbReference type="NCBIfam" id="NF001454">
    <property type="entry name" value="PRK00315.1"/>
    <property type="match status" value="1"/>
</dbReference>
<dbReference type="HAMAP" id="MF_00276">
    <property type="entry name" value="KdpC"/>
    <property type="match status" value="1"/>
</dbReference>
<comment type="similarity">
    <text evidence="11">Belongs to the KdpC family.</text>
</comment>
<dbReference type="GO" id="GO:0016787">
    <property type="term" value="F:hydrolase activity"/>
    <property type="evidence" value="ECO:0007669"/>
    <property type="project" value="UniProtKB-KW"/>
</dbReference>
<dbReference type="PIRSF" id="PIRSF001296">
    <property type="entry name" value="K_ATPase_KdpC"/>
    <property type="match status" value="1"/>
</dbReference>
<evidence type="ECO:0000256" key="10">
    <source>
        <dbReference type="ARBA" id="ARBA00023136"/>
    </source>
</evidence>
<keyword evidence="2 11" id="KW-1003">Cell membrane</keyword>
<protein>
    <recommendedName>
        <fullName evidence="11">Potassium-transporting ATPase KdpC subunit</fullName>
    </recommendedName>
    <alternativeName>
        <fullName evidence="11">ATP phosphohydrolase [potassium-transporting] C chain</fullName>
    </alternativeName>
    <alternativeName>
        <fullName evidence="11">Potassium-binding and translocating subunit C</fullName>
    </alternativeName>
    <alternativeName>
        <fullName evidence="11">Potassium-translocating ATPase C chain</fullName>
    </alternativeName>
</protein>
<evidence type="ECO:0000256" key="9">
    <source>
        <dbReference type="ARBA" id="ARBA00023065"/>
    </source>
</evidence>
<evidence type="ECO:0000256" key="2">
    <source>
        <dbReference type="ARBA" id="ARBA00022475"/>
    </source>
</evidence>
<comment type="function">
    <text evidence="11">Part of the high-affinity ATP-driven potassium transport (or Kdp) system, which catalyzes the hydrolysis of ATP coupled with the electrogenic transport of potassium into the cytoplasm. This subunit acts as a catalytic chaperone that increases the ATP-binding affinity of the ATP-hydrolyzing subunit KdpB by the formation of a transient KdpB/KdpC/ATP ternary complex.</text>
</comment>
<dbReference type="NCBIfam" id="TIGR00681">
    <property type="entry name" value="kdpC"/>
    <property type="match status" value="1"/>
</dbReference>
<dbReference type="GO" id="GO:0005524">
    <property type="term" value="F:ATP binding"/>
    <property type="evidence" value="ECO:0007669"/>
    <property type="project" value="UniProtKB-UniRule"/>
</dbReference>
<keyword evidence="5 11" id="KW-0547">Nucleotide-binding</keyword>
<evidence type="ECO:0000256" key="1">
    <source>
        <dbReference type="ARBA" id="ARBA00022448"/>
    </source>
</evidence>
<gene>
    <name evidence="11" type="primary">kdpC</name>
    <name evidence="12" type="ORF">Q765_12555</name>
</gene>
<proteinExistence type="inferred from homology"/>
<sequence>MKNTFLQAIKLSLACLILLSGIYTLLIFGIAQAAPNHGKGEVVSANGKTYYANIGQSFTSDKYFNSRPSAVAYNAAGSGGSNKGPSNSEYLAEVQKRIDTILILNPDMKRSAIPADLVTASGSGLDPHISVLAAKFQIKRIAKARNIKVNQLETLIENHTEKALLGLFGPEKINVLELNIALDKLK</sequence>
<evidence type="ECO:0000256" key="5">
    <source>
        <dbReference type="ARBA" id="ARBA00022741"/>
    </source>
</evidence>
<reference evidence="12 13" key="1">
    <citation type="submission" date="2013-09" db="EMBL/GenBank/DDBJ databases">
        <authorList>
            <person name="Zeng Z."/>
            <person name="Chen C."/>
        </authorList>
    </citation>
    <scope>NUCLEOTIDE SEQUENCE [LARGE SCALE GENOMIC DNA]</scope>
    <source>
        <strain evidence="12 13">WB 3.3-2</strain>
    </source>
</reference>
<comment type="caution">
    <text evidence="12">The sequence shown here is derived from an EMBL/GenBank/DDBJ whole genome shotgun (WGS) entry which is preliminary data.</text>
</comment>
<dbReference type="AlphaFoldDB" id="A0A0A2M0I6"/>
<keyword evidence="13" id="KW-1185">Reference proteome</keyword>
<evidence type="ECO:0000256" key="4">
    <source>
        <dbReference type="ARBA" id="ARBA00022692"/>
    </source>
</evidence>
<dbReference type="GO" id="GO:0008556">
    <property type="term" value="F:P-type potassium transmembrane transporter activity"/>
    <property type="evidence" value="ECO:0007669"/>
    <property type="project" value="InterPro"/>
</dbReference>
<dbReference type="eggNOG" id="COG2156">
    <property type="taxonomic scope" value="Bacteria"/>
</dbReference>
<organism evidence="12 13">
    <name type="scientific">Flavobacterium rivuli WB 3.3-2 = DSM 21788</name>
    <dbReference type="NCBI Taxonomy" id="1121895"/>
    <lineage>
        <taxon>Bacteria</taxon>
        <taxon>Pseudomonadati</taxon>
        <taxon>Bacteroidota</taxon>
        <taxon>Flavobacteriia</taxon>
        <taxon>Flavobacteriales</taxon>
        <taxon>Flavobacteriaceae</taxon>
        <taxon>Flavobacterium</taxon>
    </lineage>
</organism>
<keyword evidence="10 11" id="KW-0472">Membrane</keyword>
<keyword evidence="8 11" id="KW-1133">Transmembrane helix</keyword>
<evidence type="ECO:0000256" key="8">
    <source>
        <dbReference type="ARBA" id="ARBA00022989"/>
    </source>
</evidence>
<keyword evidence="12" id="KW-0378">Hydrolase</keyword>
<evidence type="ECO:0000313" key="13">
    <source>
        <dbReference type="Proteomes" id="UP000030152"/>
    </source>
</evidence>
<dbReference type="RefSeq" id="WP_020214504.1">
    <property type="nucleotide sequence ID" value="NZ_JRLX01000013.1"/>
</dbReference>
<evidence type="ECO:0000313" key="12">
    <source>
        <dbReference type="EMBL" id="KGO86142.1"/>
    </source>
</evidence>
<dbReference type="EMBL" id="JRLX01000013">
    <property type="protein sequence ID" value="KGO86142.1"/>
    <property type="molecule type" value="Genomic_DNA"/>
</dbReference>
<name>A0A0A2M0I6_9FLAO</name>
<accession>A0A0A2M0I6</accession>
<keyword evidence="1 11" id="KW-0813">Transport</keyword>
<dbReference type="InterPro" id="IPR003820">
    <property type="entry name" value="KdpC"/>
</dbReference>
<dbReference type="OrthoDB" id="9809491at2"/>
<evidence type="ECO:0000256" key="11">
    <source>
        <dbReference type="HAMAP-Rule" id="MF_00276"/>
    </source>
</evidence>
<evidence type="ECO:0000256" key="3">
    <source>
        <dbReference type="ARBA" id="ARBA00022538"/>
    </source>
</evidence>
<keyword evidence="4 11" id="KW-0812">Transmembrane</keyword>
<dbReference type="PANTHER" id="PTHR30042:SF2">
    <property type="entry name" value="POTASSIUM-TRANSPORTING ATPASE KDPC SUBUNIT"/>
    <property type="match status" value="1"/>
</dbReference>
<dbReference type="STRING" id="1121895.GCA_000378485_03329"/>
<evidence type="ECO:0000256" key="6">
    <source>
        <dbReference type="ARBA" id="ARBA00022840"/>
    </source>
</evidence>
<keyword evidence="9 11" id="KW-0406">Ion transport</keyword>